<dbReference type="HAMAP" id="MF_00092">
    <property type="entry name" value="MutS2"/>
    <property type="match status" value="1"/>
</dbReference>
<dbReference type="InterPro" id="IPR027417">
    <property type="entry name" value="P-loop_NTPase"/>
</dbReference>
<dbReference type="Pfam" id="PF00488">
    <property type="entry name" value="MutS_V"/>
    <property type="match status" value="1"/>
</dbReference>
<keyword evidence="1 7" id="KW-0699">rRNA-binding</keyword>
<evidence type="ECO:0000256" key="1">
    <source>
        <dbReference type="ARBA" id="ARBA00022730"/>
    </source>
</evidence>
<dbReference type="AlphaFoldDB" id="A0A9Y2AJV3"/>
<keyword evidence="5 7" id="KW-0694">RNA-binding</keyword>
<keyword evidence="8" id="KW-0175">Coiled coil</keyword>
<comment type="function">
    <text evidence="7">Endonuclease that is involved in the suppression of homologous recombination and thus may have a key role in the control of bacterial genetic diversity.</text>
</comment>
<dbReference type="EC" id="3.6.4.-" evidence="7"/>
<protein>
    <recommendedName>
        <fullName evidence="7">Endonuclease MutS2</fullName>
        <ecNumber evidence="7">3.1.-.-</ecNumber>
    </recommendedName>
    <alternativeName>
        <fullName evidence="7">Ribosome-associated protein quality control-upstream factor</fullName>
        <shortName evidence="7">RQC-upstream factor</shortName>
        <shortName evidence="7">RqcU</shortName>
        <ecNumber evidence="7">3.6.4.-</ecNumber>
    </alternativeName>
</protein>
<dbReference type="InterPro" id="IPR005747">
    <property type="entry name" value="MutS2"/>
</dbReference>
<dbReference type="InterPro" id="IPR000432">
    <property type="entry name" value="DNA_mismatch_repair_MutS_C"/>
</dbReference>
<dbReference type="InterPro" id="IPR036187">
    <property type="entry name" value="DNA_mismatch_repair_MutS_sf"/>
</dbReference>
<dbReference type="SUPFAM" id="SSF52540">
    <property type="entry name" value="P-loop containing nucleoside triphosphate hydrolases"/>
    <property type="match status" value="1"/>
</dbReference>
<dbReference type="GO" id="GO:0005524">
    <property type="term" value="F:ATP binding"/>
    <property type="evidence" value="ECO:0007669"/>
    <property type="project" value="UniProtKB-UniRule"/>
</dbReference>
<keyword evidence="4 7" id="KW-0067">ATP-binding</keyword>
<evidence type="ECO:0000256" key="6">
    <source>
        <dbReference type="ARBA" id="ARBA00023125"/>
    </source>
</evidence>
<evidence type="ECO:0000256" key="5">
    <source>
        <dbReference type="ARBA" id="ARBA00022884"/>
    </source>
</evidence>
<dbReference type="GO" id="GO:0072344">
    <property type="term" value="P:rescue of stalled ribosome"/>
    <property type="evidence" value="ECO:0007669"/>
    <property type="project" value="UniProtKB-UniRule"/>
</dbReference>
<dbReference type="InterPro" id="IPR007696">
    <property type="entry name" value="DNA_mismatch_repair_MutS_core"/>
</dbReference>
<evidence type="ECO:0000256" key="4">
    <source>
        <dbReference type="ARBA" id="ARBA00022840"/>
    </source>
</evidence>
<proteinExistence type="inferred from homology"/>
<reference evidence="10" key="1">
    <citation type="submission" date="2023-03" db="EMBL/GenBank/DDBJ databases">
        <title>Selenobaculum gbiensis gen. nov. sp. nov., a new bacterium isolated from the gut microbiota of IBD patient.</title>
        <authorList>
            <person name="Yeo S."/>
            <person name="Park H."/>
            <person name="Huh C.S."/>
        </authorList>
    </citation>
    <scope>NUCLEOTIDE SEQUENCE</scope>
    <source>
        <strain evidence="10">ICN-92133</strain>
    </source>
</reference>
<dbReference type="Pfam" id="PF01713">
    <property type="entry name" value="Smr"/>
    <property type="match status" value="1"/>
</dbReference>
<feature type="coiled-coil region" evidence="8">
    <location>
        <begin position="520"/>
        <end position="601"/>
    </location>
</feature>
<dbReference type="EMBL" id="CP120678">
    <property type="protein sequence ID" value="WIW71757.1"/>
    <property type="molecule type" value="Genomic_DNA"/>
</dbReference>
<evidence type="ECO:0000256" key="8">
    <source>
        <dbReference type="SAM" id="Coils"/>
    </source>
</evidence>
<dbReference type="GO" id="GO:0019843">
    <property type="term" value="F:rRNA binding"/>
    <property type="evidence" value="ECO:0007669"/>
    <property type="project" value="UniProtKB-UniRule"/>
</dbReference>
<dbReference type="SMART" id="SM00534">
    <property type="entry name" value="MUTSac"/>
    <property type="match status" value="1"/>
</dbReference>
<evidence type="ECO:0000313" key="10">
    <source>
        <dbReference type="EMBL" id="WIW71757.1"/>
    </source>
</evidence>
<dbReference type="InterPro" id="IPR046893">
    <property type="entry name" value="MSSS"/>
</dbReference>
<evidence type="ECO:0000256" key="3">
    <source>
        <dbReference type="ARBA" id="ARBA00022801"/>
    </source>
</evidence>
<dbReference type="PANTHER" id="PTHR48466">
    <property type="entry name" value="OS10G0509000 PROTEIN-RELATED"/>
    <property type="match status" value="1"/>
</dbReference>
<keyword evidence="7 10" id="KW-0255">Endonuclease</keyword>
<dbReference type="SMART" id="SM00533">
    <property type="entry name" value="MUTSd"/>
    <property type="match status" value="1"/>
</dbReference>
<dbReference type="Pfam" id="PF20297">
    <property type="entry name" value="MSSS"/>
    <property type="match status" value="1"/>
</dbReference>
<dbReference type="GO" id="GO:0030983">
    <property type="term" value="F:mismatched DNA binding"/>
    <property type="evidence" value="ECO:0007669"/>
    <property type="project" value="InterPro"/>
</dbReference>
<dbReference type="RefSeq" id="WP_147670597.1">
    <property type="nucleotide sequence ID" value="NZ_CP120678.1"/>
</dbReference>
<dbReference type="CDD" id="cd03280">
    <property type="entry name" value="ABC_MutS2"/>
    <property type="match status" value="1"/>
</dbReference>
<keyword evidence="2 7" id="KW-0547">Nucleotide-binding</keyword>
<evidence type="ECO:0000259" key="9">
    <source>
        <dbReference type="PROSITE" id="PS50828"/>
    </source>
</evidence>
<dbReference type="Gene3D" id="3.40.50.300">
    <property type="entry name" value="P-loop containing nucleotide triphosphate hydrolases"/>
    <property type="match status" value="1"/>
</dbReference>
<dbReference type="InterPro" id="IPR036063">
    <property type="entry name" value="Smr_dom_sf"/>
</dbReference>
<dbReference type="SUPFAM" id="SSF48334">
    <property type="entry name" value="DNA repair protein MutS, domain III"/>
    <property type="match status" value="1"/>
</dbReference>
<dbReference type="GO" id="GO:0016887">
    <property type="term" value="F:ATP hydrolysis activity"/>
    <property type="evidence" value="ECO:0007669"/>
    <property type="project" value="InterPro"/>
</dbReference>
<evidence type="ECO:0000313" key="11">
    <source>
        <dbReference type="Proteomes" id="UP001243623"/>
    </source>
</evidence>
<dbReference type="FunFam" id="3.40.50.300:FF:000830">
    <property type="entry name" value="Endonuclease MutS2"/>
    <property type="match status" value="1"/>
</dbReference>
<dbReference type="GO" id="GO:0045910">
    <property type="term" value="P:negative regulation of DNA recombination"/>
    <property type="evidence" value="ECO:0007669"/>
    <property type="project" value="InterPro"/>
</dbReference>
<dbReference type="GO" id="GO:0140664">
    <property type="term" value="F:ATP-dependent DNA damage sensor activity"/>
    <property type="evidence" value="ECO:0007669"/>
    <property type="project" value="InterPro"/>
</dbReference>
<dbReference type="GO" id="GO:0006298">
    <property type="term" value="P:mismatch repair"/>
    <property type="evidence" value="ECO:0007669"/>
    <property type="project" value="InterPro"/>
</dbReference>
<dbReference type="InterPro" id="IPR045076">
    <property type="entry name" value="MutS"/>
</dbReference>
<gene>
    <name evidence="7" type="primary">mutS2</name>
    <name evidence="7" type="synonym">rqcU</name>
    <name evidence="10" type="ORF">P3F81_05530</name>
</gene>
<evidence type="ECO:0000256" key="7">
    <source>
        <dbReference type="HAMAP-Rule" id="MF_00092"/>
    </source>
</evidence>
<dbReference type="GO" id="GO:0004519">
    <property type="term" value="F:endonuclease activity"/>
    <property type="evidence" value="ECO:0007669"/>
    <property type="project" value="UniProtKB-UniRule"/>
</dbReference>
<feature type="domain" description="Smr" evidence="9">
    <location>
        <begin position="709"/>
        <end position="784"/>
    </location>
</feature>
<dbReference type="SMART" id="SM00463">
    <property type="entry name" value="SMR"/>
    <property type="match status" value="1"/>
</dbReference>
<comment type="function">
    <text evidence="7">Acts as a ribosome collision sensor, splitting the ribosome into its 2 subunits. Detects stalled/collided 70S ribosomes which it binds and splits by an ATP-hydrolysis driven conformational change. Acts upstream of the ribosome quality control system (RQC), a ribosome-associated complex that mediates the extraction of incompletely synthesized nascent chains from stalled ribosomes and their subsequent degradation. Probably generates substrates for RQC.</text>
</comment>
<organism evidence="10 11">
    <name type="scientific">Selenobaculum gibii</name>
    <dbReference type="NCBI Taxonomy" id="3054208"/>
    <lineage>
        <taxon>Bacteria</taxon>
        <taxon>Bacillati</taxon>
        <taxon>Bacillota</taxon>
        <taxon>Negativicutes</taxon>
        <taxon>Selenomonadales</taxon>
        <taxon>Selenomonadaceae</taxon>
        <taxon>Selenobaculum</taxon>
    </lineage>
</organism>
<dbReference type="PROSITE" id="PS50828">
    <property type="entry name" value="SMR"/>
    <property type="match status" value="1"/>
</dbReference>
<keyword evidence="6 7" id="KW-0238">DNA-binding</keyword>
<dbReference type="Gene3D" id="1.10.1420.10">
    <property type="match status" value="2"/>
</dbReference>
<sequence length="784" mass="87689">MDRNVLKTLEYNKIIAMLAERASSSLGKEKVAALLPSNEFSEVKEWIAETQEGMQVLQTGVALPLGGIRDIRALLKKAKLGVILDACDLLSVSSTLYAMRKMKRFFKELELELFILSNLAGNIEIVGHLENDINAAIDENGRIRDDASVELLRIRREIKQFQSRIKERLDAVLRNLDYQKYFQDSIITMRGDRYVVPVKQEYRQFFPGIIHDQSSSGATLFIEPMEIVHLNNDLKQLEVAETRELERILRAITMKIAKNVEALQKNCKILGQVDFIFAKAKLAQALDAVMPILNQEGYVELLKARHPLIAADKVVAIDIQLGKEFKTLLITGPNTGGKTVSIKTMGLFSLMAQSGLFIPALSGSTLPVFHNVFADIGDEQSIEQSLSTFSAHMTHLVKILNQIEADDLLLIDEIGAGTDPEEGAALAMAILEHLMKIGTKVIATTHYSELKTFAYSKDNIENASVEFDIATLRPTYRLLIGIPGTSNAFAISKRLGLADSLVLRARQLIDADHAQFEKILNTLETEKLLYEQRNAEIVEREAHIVQLETKLEKMRADLSAKKERILTKAQEDSANLIRKTRREAEEIIRDLKEQFNDQGAKKRQEVFDKSRQRLKNNTQNSSVNLSNEYPIPVKIEQLKVGDMVYVTTLGQKGMIISLGSRDVGIQLGMMKTMVPITSCRAVQQEKQSKKKNEQNSIRFLKVNDVERQIDIRGMMVDEGEAVLSKYLDDAILAGLAQVIVIHGKGTGALRKGVRAYLKAHRNVRDISIADSNEGGDGATVVQLM</sequence>
<dbReference type="PIRSF" id="PIRSF005814">
    <property type="entry name" value="MutS_YshD"/>
    <property type="match status" value="1"/>
</dbReference>
<evidence type="ECO:0000256" key="2">
    <source>
        <dbReference type="ARBA" id="ARBA00022741"/>
    </source>
</evidence>
<feature type="binding site" evidence="7">
    <location>
        <begin position="332"/>
        <end position="339"/>
    </location>
    <ligand>
        <name>ATP</name>
        <dbReference type="ChEBI" id="CHEBI:30616"/>
    </ligand>
</feature>
<accession>A0A9Y2AJV3</accession>
<keyword evidence="3 7" id="KW-0378">Hydrolase</keyword>
<comment type="similarity">
    <text evidence="7">Belongs to the DNA mismatch repair MutS family. MutS2 subfamily.</text>
</comment>
<keyword evidence="11" id="KW-1185">Reference proteome</keyword>
<name>A0A9Y2AJV3_9FIRM</name>
<comment type="subunit">
    <text evidence="7">Homodimer. Binds to stalled ribosomes, contacting rRNA.</text>
</comment>
<dbReference type="EC" id="3.1.-.-" evidence="7"/>
<dbReference type="KEGG" id="sgbi:P3F81_05530"/>
<dbReference type="PANTHER" id="PTHR48466:SF2">
    <property type="entry name" value="OS10G0509000 PROTEIN"/>
    <property type="match status" value="1"/>
</dbReference>
<dbReference type="InterPro" id="IPR002625">
    <property type="entry name" value="Smr_dom"/>
</dbReference>
<dbReference type="GO" id="GO:0043023">
    <property type="term" value="F:ribosomal large subunit binding"/>
    <property type="evidence" value="ECO:0007669"/>
    <property type="project" value="UniProtKB-UniRule"/>
</dbReference>
<dbReference type="NCBIfam" id="TIGR01069">
    <property type="entry name" value="mutS2"/>
    <property type="match status" value="1"/>
</dbReference>
<dbReference type="SUPFAM" id="SSF160443">
    <property type="entry name" value="SMR domain-like"/>
    <property type="match status" value="1"/>
</dbReference>
<keyword evidence="7" id="KW-0540">Nuclease</keyword>
<dbReference type="Gene3D" id="3.30.1370.110">
    <property type="match status" value="1"/>
</dbReference>
<dbReference type="Proteomes" id="UP001243623">
    <property type="component" value="Chromosome"/>
</dbReference>